<reference evidence="1 2" key="1">
    <citation type="journal article" date="2011" name="Science">
        <title>The ecoresponsive genome of Daphnia pulex.</title>
        <authorList>
            <person name="Colbourne J.K."/>
            <person name="Pfrender M.E."/>
            <person name="Gilbert D."/>
            <person name="Thomas W.K."/>
            <person name="Tucker A."/>
            <person name="Oakley T.H."/>
            <person name="Tokishita S."/>
            <person name="Aerts A."/>
            <person name="Arnold G.J."/>
            <person name="Basu M.K."/>
            <person name="Bauer D.J."/>
            <person name="Caceres C.E."/>
            <person name="Carmel L."/>
            <person name="Casola C."/>
            <person name="Choi J.H."/>
            <person name="Detter J.C."/>
            <person name="Dong Q."/>
            <person name="Dusheyko S."/>
            <person name="Eads B.D."/>
            <person name="Frohlich T."/>
            <person name="Geiler-Samerotte K.A."/>
            <person name="Gerlach D."/>
            <person name="Hatcher P."/>
            <person name="Jogdeo S."/>
            <person name="Krijgsveld J."/>
            <person name="Kriventseva E.V."/>
            <person name="Kultz D."/>
            <person name="Laforsch C."/>
            <person name="Lindquist E."/>
            <person name="Lopez J."/>
            <person name="Manak J.R."/>
            <person name="Muller J."/>
            <person name="Pangilinan J."/>
            <person name="Patwardhan R.P."/>
            <person name="Pitluck S."/>
            <person name="Pritham E.J."/>
            <person name="Rechtsteiner A."/>
            <person name="Rho M."/>
            <person name="Rogozin I.B."/>
            <person name="Sakarya O."/>
            <person name="Salamov A."/>
            <person name="Schaack S."/>
            <person name="Shapiro H."/>
            <person name="Shiga Y."/>
            <person name="Skalitzky C."/>
            <person name="Smith Z."/>
            <person name="Souvorov A."/>
            <person name="Sung W."/>
            <person name="Tang Z."/>
            <person name="Tsuchiya D."/>
            <person name="Tu H."/>
            <person name="Vos H."/>
            <person name="Wang M."/>
            <person name="Wolf Y.I."/>
            <person name="Yamagata H."/>
            <person name="Yamada T."/>
            <person name="Ye Y."/>
            <person name="Shaw J.R."/>
            <person name="Andrews J."/>
            <person name="Crease T.J."/>
            <person name="Tang H."/>
            <person name="Lucas S.M."/>
            <person name="Robertson H.M."/>
            <person name="Bork P."/>
            <person name="Koonin E.V."/>
            <person name="Zdobnov E.M."/>
            <person name="Grigoriev I.V."/>
            <person name="Lynch M."/>
            <person name="Boore J.L."/>
        </authorList>
    </citation>
    <scope>NUCLEOTIDE SEQUENCE [LARGE SCALE GENOMIC DNA]</scope>
</reference>
<name>E9GVB7_DAPPU</name>
<dbReference type="InParanoid" id="E9GVB7"/>
<evidence type="ECO:0000313" key="1">
    <source>
        <dbReference type="EMBL" id="EFX76633.1"/>
    </source>
</evidence>
<dbReference type="Proteomes" id="UP000000305">
    <property type="component" value="Unassembled WGS sequence"/>
</dbReference>
<evidence type="ECO:0000313" key="2">
    <source>
        <dbReference type="Proteomes" id="UP000000305"/>
    </source>
</evidence>
<protein>
    <submittedName>
        <fullName evidence="1">Uncharacterized protein</fullName>
    </submittedName>
</protein>
<sequence>MRNESAFRNTAIERVTKDVKLLTLLVLRTQMDPFQNFQYLVANVPVIQSIVGAAINFPQEIVSQPARVYMYESNNVSAARCSLRFFKCDEIYCSFVVSEKGYTVPKITKLLGLQQWKIKYNMRKAGFRSRQFSEITNSHLDCIVRDIIRMFPNSGFKNFVGKYKISGPKVSRHRSRESFCRVKDLRRDPPRRTIKRRDVGKMQEAVRKLPTYPTDECRIDDFLMREEMRNLNFDANVVTLENAFAIRSLDSLASPGVPRLNPELSFSSRLLTTIIGDVRALFSCLVRASCVSSTWAPLVAANVDSHRFVLCQCRWPALRCILLNNESLEPGLYSLPSERRTTPSPHAN</sequence>
<organism evidence="1 2">
    <name type="scientific">Daphnia pulex</name>
    <name type="common">Water flea</name>
    <dbReference type="NCBI Taxonomy" id="6669"/>
    <lineage>
        <taxon>Eukaryota</taxon>
        <taxon>Metazoa</taxon>
        <taxon>Ecdysozoa</taxon>
        <taxon>Arthropoda</taxon>
        <taxon>Crustacea</taxon>
        <taxon>Branchiopoda</taxon>
        <taxon>Diplostraca</taxon>
        <taxon>Cladocera</taxon>
        <taxon>Anomopoda</taxon>
        <taxon>Daphniidae</taxon>
        <taxon>Daphnia</taxon>
    </lineage>
</organism>
<dbReference type="KEGG" id="dpx:DAPPUDRAFT_106895"/>
<proteinExistence type="predicted"/>
<gene>
    <name evidence="1" type="ORF">DAPPUDRAFT_106895</name>
</gene>
<dbReference type="HOGENOM" id="CLU_797567_0_0_1"/>
<accession>E9GVB7</accession>
<keyword evidence="2" id="KW-1185">Reference proteome</keyword>
<dbReference type="AlphaFoldDB" id="E9GVB7"/>
<dbReference type="EMBL" id="GL732567">
    <property type="protein sequence ID" value="EFX76633.1"/>
    <property type="molecule type" value="Genomic_DNA"/>
</dbReference>